<dbReference type="Gene3D" id="3.30.1380.10">
    <property type="match status" value="1"/>
</dbReference>
<dbReference type="InterPro" id="IPR009045">
    <property type="entry name" value="Zn_M74/Hedgehog-like"/>
</dbReference>
<comment type="similarity">
    <text evidence="10">Belongs to the peptidase M15 family.</text>
</comment>
<evidence type="ECO:0000256" key="1">
    <source>
        <dbReference type="ARBA" id="ARBA00001947"/>
    </source>
</evidence>
<evidence type="ECO:0000256" key="13">
    <source>
        <dbReference type="SAM" id="Phobius"/>
    </source>
</evidence>
<evidence type="ECO:0000313" key="15">
    <source>
        <dbReference type="Proteomes" id="UP000290444"/>
    </source>
</evidence>
<dbReference type="PANTHER" id="PTHR37425">
    <property type="match status" value="1"/>
</dbReference>
<keyword evidence="3" id="KW-0645">Protease</keyword>
<comment type="caution">
    <text evidence="14">The sequence shown here is derived from an EMBL/GenBank/DDBJ whole genome shotgun (WGS) entry which is preliminary data.</text>
</comment>
<gene>
    <name evidence="14" type="ORF">B5V01_04235</name>
</gene>
<feature type="compositionally biased region" description="Basic and acidic residues" evidence="12">
    <location>
        <begin position="462"/>
        <end position="477"/>
    </location>
</feature>
<dbReference type="EMBL" id="MZXX01000004">
    <property type="protein sequence ID" value="RXT51069.1"/>
    <property type="molecule type" value="Genomic_DNA"/>
</dbReference>
<dbReference type="PANTHER" id="PTHR37425:SF1">
    <property type="entry name" value="OUTER MEMBRANE PROTEIN"/>
    <property type="match status" value="1"/>
</dbReference>
<reference evidence="14 15" key="1">
    <citation type="submission" date="2017-03" db="EMBL/GenBank/DDBJ databases">
        <authorList>
            <person name="Safronova V.I."/>
            <person name="Sazanova A.L."/>
            <person name="Chirak E.R."/>
        </authorList>
    </citation>
    <scope>NUCLEOTIDE SEQUENCE [LARGE SCALE GENOMIC DNA]</scope>
    <source>
        <strain evidence="14 15">Opo-242</strain>
    </source>
</reference>
<dbReference type="CDD" id="cd14844">
    <property type="entry name" value="Zn-DD-carboxypeptidase_like"/>
    <property type="match status" value="1"/>
</dbReference>
<evidence type="ECO:0000256" key="2">
    <source>
        <dbReference type="ARBA" id="ARBA00004776"/>
    </source>
</evidence>
<evidence type="ECO:0000256" key="4">
    <source>
        <dbReference type="ARBA" id="ARBA00022723"/>
    </source>
</evidence>
<keyword evidence="9" id="KW-0961">Cell wall biogenesis/degradation</keyword>
<evidence type="ECO:0000256" key="6">
    <source>
        <dbReference type="ARBA" id="ARBA00022801"/>
    </source>
</evidence>
<dbReference type="InterPro" id="IPR010275">
    <property type="entry name" value="MepK"/>
</dbReference>
<protein>
    <recommendedName>
        <fullName evidence="11">Murein endopeptidase K</fullName>
    </recommendedName>
</protein>
<evidence type="ECO:0000256" key="9">
    <source>
        <dbReference type="ARBA" id="ARBA00023316"/>
    </source>
</evidence>
<dbReference type="SUPFAM" id="SSF55166">
    <property type="entry name" value="Hedgehog/DD-peptidase"/>
    <property type="match status" value="1"/>
</dbReference>
<dbReference type="Proteomes" id="UP000290444">
    <property type="component" value="Unassembled WGS sequence"/>
</dbReference>
<evidence type="ECO:0000313" key="14">
    <source>
        <dbReference type="EMBL" id="RXT51069.1"/>
    </source>
</evidence>
<dbReference type="AlphaFoldDB" id="A0A4V1P7G9"/>
<accession>A0A4V1P7G9</accession>
<dbReference type="Pfam" id="PF05951">
    <property type="entry name" value="Peptidase_M15_2"/>
    <property type="match status" value="1"/>
</dbReference>
<dbReference type="GO" id="GO:0046872">
    <property type="term" value="F:metal ion binding"/>
    <property type="evidence" value="ECO:0007669"/>
    <property type="project" value="UniProtKB-KW"/>
</dbReference>
<keyword evidence="8" id="KW-0482">Metalloprotease</keyword>
<dbReference type="GO" id="GO:0071555">
    <property type="term" value="P:cell wall organization"/>
    <property type="evidence" value="ECO:0007669"/>
    <property type="project" value="UniProtKB-KW"/>
</dbReference>
<keyword evidence="4" id="KW-0479">Metal-binding</keyword>
<comment type="pathway">
    <text evidence="2">Cell wall biogenesis; cell wall polysaccharide biosynthesis.</text>
</comment>
<evidence type="ECO:0000256" key="10">
    <source>
        <dbReference type="ARBA" id="ARBA00093448"/>
    </source>
</evidence>
<evidence type="ECO:0000256" key="11">
    <source>
        <dbReference type="ARBA" id="ARBA00093666"/>
    </source>
</evidence>
<feature type="region of interest" description="Disordered" evidence="12">
    <location>
        <begin position="411"/>
        <end position="430"/>
    </location>
</feature>
<dbReference type="GO" id="GO:0008237">
    <property type="term" value="F:metallopeptidase activity"/>
    <property type="evidence" value="ECO:0007669"/>
    <property type="project" value="UniProtKB-KW"/>
</dbReference>
<keyword evidence="6" id="KW-0378">Hydrolase</keyword>
<feature type="transmembrane region" description="Helical" evidence="13">
    <location>
        <begin position="27"/>
        <end position="47"/>
    </location>
</feature>
<dbReference type="GO" id="GO:0006508">
    <property type="term" value="P:proteolysis"/>
    <property type="evidence" value="ECO:0007669"/>
    <property type="project" value="UniProtKB-KW"/>
</dbReference>
<proteinExistence type="inferred from homology"/>
<keyword evidence="13" id="KW-1133">Transmembrane helix</keyword>
<evidence type="ECO:0000256" key="5">
    <source>
        <dbReference type="ARBA" id="ARBA00022729"/>
    </source>
</evidence>
<evidence type="ECO:0000256" key="8">
    <source>
        <dbReference type="ARBA" id="ARBA00023049"/>
    </source>
</evidence>
<feature type="region of interest" description="Disordered" evidence="12">
    <location>
        <begin position="457"/>
        <end position="477"/>
    </location>
</feature>
<comment type="cofactor">
    <cofactor evidence="1">
        <name>Zn(2+)</name>
        <dbReference type="ChEBI" id="CHEBI:29105"/>
    </cofactor>
</comment>
<evidence type="ECO:0000256" key="3">
    <source>
        <dbReference type="ARBA" id="ARBA00022670"/>
    </source>
</evidence>
<keyword evidence="7" id="KW-0862">Zinc</keyword>
<name>A0A4V1P7G9_9HYPH</name>
<sequence>MVRNKNNVQGMTVIDSEQNAPGASHRWTWLPAIVVAFLCLCVTSAFAETRALKIQHLHTGEKAEIVFKRNGRYDQAGLKKINFMLRDWRRNEPTRMDPRLLDLVWQAYRASGSSAYIHVVSAYRSPATNAMLRSRSKGVARESQHMVGRAMDFFLPDVPLKKLRDIGLRMQGGGVGYYPTSGSPFIHMDVGNVRHWPGISRQELARVFPNGNTLHVPSDGKPLPGYDQALAAYKSRKAAGTPNIELASADGGQRKSRGLLATLLGGRGADESEDVAEAAPAPRKPAKSVEPKTAGQGIAIVPPEATQRAEMASAGAAEEPFAEQNSKTPEAIVMAMAPSAVPLPAFAPRAEPTASIPTPQTAPVAMASASTAQAELSAAKPVVANAERPLGKTDAAGASVAPDVVALNIPLPTWRPQSQTSPARPSEAAKSADAVAALLAMHHPDTVLDGSTAQQLAVPAPKPEDRVRTSPKADRVQPRLDPEATAVIVPLGTGRGIVGGAGTAAAPVIAANFIRTAPEQVYLDGFEPRGQTSDHRRFTGSAVKFLPIASFK</sequence>
<keyword evidence="13" id="KW-0812">Transmembrane</keyword>
<evidence type="ECO:0000256" key="12">
    <source>
        <dbReference type="SAM" id="MobiDB-lite"/>
    </source>
</evidence>
<feature type="region of interest" description="Disordered" evidence="12">
    <location>
        <begin position="268"/>
        <end position="294"/>
    </location>
</feature>
<keyword evidence="13" id="KW-0472">Membrane</keyword>
<organism evidence="14 15">
    <name type="scientific">Mesorhizobium erdmanii</name>
    <dbReference type="NCBI Taxonomy" id="1777866"/>
    <lineage>
        <taxon>Bacteria</taxon>
        <taxon>Pseudomonadati</taxon>
        <taxon>Pseudomonadota</taxon>
        <taxon>Alphaproteobacteria</taxon>
        <taxon>Hyphomicrobiales</taxon>
        <taxon>Phyllobacteriaceae</taxon>
        <taxon>Mesorhizobium</taxon>
    </lineage>
</organism>
<keyword evidence="5" id="KW-0732">Signal</keyword>
<evidence type="ECO:0000256" key="7">
    <source>
        <dbReference type="ARBA" id="ARBA00022833"/>
    </source>
</evidence>